<gene>
    <name evidence="1" type="ORF">HMPREF1863_01526</name>
</gene>
<reference evidence="2" key="1">
    <citation type="submission" date="2016-01" db="EMBL/GenBank/DDBJ databases">
        <authorList>
            <person name="Mitreva M."/>
            <person name="Pepin K.H."/>
            <person name="Mihindukulasuriya K.A."/>
            <person name="Fulton R."/>
            <person name="Fronick C."/>
            <person name="O'Laughlin M."/>
            <person name="Miner T."/>
            <person name="Herter B."/>
            <person name="Rosa B.A."/>
            <person name="Cordes M."/>
            <person name="Tomlinson C."/>
            <person name="Wollam A."/>
            <person name="Palsikar V.B."/>
            <person name="Mardis E.R."/>
            <person name="Wilson R.K."/>
        </authorList>
    </citation>
    <scope>NUCLEOTIDE SEQUENCE [LARGE SCALE GENOMIC DNA]</scope>
    <source>
        <strain evidence="2">DNF00729</strain>
    </source>
</reference>
<dbReference type="STRING" id="755172.HMPREF1863_01526"/>
<organism evidence="1 2">
    <name type="scientific">Aedoeadaptatus coxii</name>
    <dbReference type="NCBI Taxonomy" id="755172"/>
    <lineage>
        <taxon>Bacteria</taxon>
        <taxon>Bacillati</taxon>
        <taxon>Bacillota</taxon>
        <taxon>Tissierellia</taxon>
        <taxon>Tissierellales</taxon>
        <taxon>Peptoniphilaceae</taxon>
        <taxon>Aedoeadaptatus</taxon>
    </lineage>
</organism>
<evidence type="ECO:0000313" key="2">
    <source>
        <dbReference type="Proteomes" id="UP000070442"/>
    </source>
</evidence>
<comment type="caution">
    <text evidence="1">The sequence shown here is derived from an EMBL/GenBank/DDBJ whole genome shotgun (WGS) entry which is preliminary data.</text>
</comment>
<dbReference type="PATRIC" id="fig|755172.3.peg.1486"/>
<keyword evidence="2" id="KW-1185">Reference proteome</keyword>
<dbReference type="RefSeq" id="WP_068369125.1">
    <property type="nucleotide sequence ID" value="NZ_KQ960182.1"/>
</dbReference>
<protein>
    <submittedName>
        <fullName evidence="1">Uncharacterized protein</fullName>
    </submittedName>
</protein>
<dbReference type="AlphaFoldDB" id="A0A134ABH7"/>
<evidence type="ECO:0000313" key="1">
    <source>
        <dbReference type="EMBL" id="KXB65018.1"/>
    </source>
</evidence>
<dbReference type="EMBL" id="LSDG01000045">
    <property type="protein sequence ID" value="KXB65018.1"/>
    <property type="molecule type" value="Genomic_DNA"/>
</dbReference>
<proteinExistence type="predicted"/>
<dbReference type="OrthoDB" id="1952884at2"/>
<accession>A0A134ABH7</accession>
<dbReference type="Proteomes" id="UP000070442">
    <property type="component" value="Unassembled WGS sequence"/>
</dbReference>
<sequence length="251" mass="29856">MSQNSLQAQNKIVDFVDVKSKLMHRFLYHCDSSAMQILLNLYDLEEKIHNIFPSYVSMKNLKRDILYFLRRKDNRSLFAGSLTDAIYDDVNRFELAMYLAGYRQGLNEVAKANELEVLALEEFDIGSMFERRILYQYDIRCDAVEAFYKRCIASHVHGYGEDLVREQAARFSRYILKRKVYTLNHYVDRQLQVNFQSPKNPYRESNYTLSQQELAGLNRKLKKFIYRDGLRIYCSAYWCGINDLVLRRYHP</sequence>
<name>A0A134ABH7_9FIRM</name>